<dbReference type="InParanoid" id="A0A369JZL3"/>
<evidence type="ECO:0000313" key="4">
    <source>
        <dbReference type="Proteomes" id="UP000076154"/>
    </source>
</evidence>
<dbReference type="Proteomes" id="UP000076154">
    <property type="component" value="Unassembled WGS sequence"/>
</dbReference>
<dbReference type="STRING" id="39966.A0A369JZL3"/>
<reference evidence="3" key="1">
    <citation type="submission" date="2018-04" db="EMBL/GenBank/DDBJ databases">
        <title>Whole genome sequencing of Hypsizygus marmoreus.</title>
        <authorList>
            <person name="Choi I.-G."/>
            <person name="Min B."/>
            <person name="Kim J.-G."/>
            <person name="Kim S."/>
            <person name="Oh Y.-L."/>
            <person name="Kong W.-S."/>
            <person name="Park H."/>
            <person name="Jeong J."/>
            <person name="Song E.-S."/>
        </authorList>
    </citation>
    <scope>NUCLEOTIDE SEQUENCE [LARGE SCALE GENOMIC DNA]</scope>
    <source>
        <strain evidence="3">51987-8</strain>
    </source>
</reference>
<evidence type="ECO:0000256" key="1">
    <source>
        <dbReference type="SAM" id="MobiDB-lite"/>
    </source>
</evidence>
<proteinExistence type="predicted"/>
<organism evidence="3 4">
    <name type="scientific">Hypsizygus marmoreus</name>
    <name type="common">White beech mushroom</name>
    <name type="synonym">Agaricus marmoreus</name>
    <dbReference type="NCBI Taxonomy" id="39966"/>
    <lineage>
        <taxon>Eukaryota</taxon>
        <taxon>Fungi</taxon>
        <taxon>Dikarya</taxon>
        <taxon>Basidiomycota</taxon>
        <taxon>Agaricomycotina</taxon>
        <taxon>Agaricomycetes</taxon>
        <taxon>Agaricomycetidae</taxon>
        <taxon>Agaricales</taxon>
        <taxon>Tricholomatineae</taxon>
        <taxon>Lyophyllaceae</taxon>
        <taxon>Hypsizygus</taxon>
    </lineage>
</organism>
<feature type="domain" description="DUF6699" evidence="2">
    <location>
        <begin position="248"/>
        <end position="385"/>
    </location>
</feature>
<name>A0A369JZL3_HYPMA</name>
<feature type="region of interest" description="Disordered" evidence="1">
    <location>
        <begin position="128"/>
        <end position="147"/>
    </location>
</feature>
<dbReference type="InterPro" id="IPR046522">
    <property type="entry name" value="DUF6699"/>
</dbReference>
<dbReference type="AlphaFoldDB" id="A0A369JZL3"/>
<protein>
    <recommendedName>
        <fullName evidence="2">DUF6699 domain-containing protein</fullName>
    </recommendedName>
</protein>
<accession>A0A369JZL3</accession>
<comment type="caution">
    <text evidence="3">The sequence shown here is derived from an EMBL/GenBank/DDBJ whole genome shotgun (WGS) entry which is preliminary data.</text>
</comment>
<gene>
    <name evidence="3" type="ORF">Hypma_006431</name>
</gene>
<feature type="compositionally biased region" description="Basic residues" evidence="1">
    <location>
        <begin position="130"/>
        <end position="147"/>
    </location>
</feature>
<sequence length="396" mass="45512">MNSRPPYPYYPGYPINAPPPPWADPPPAWVNPGYYSNPGYNSNLGYYSNRGYHSNMTYPGEWGTYPTGSRGNIPLPPYLPHNGPPVYDVCDGPTEIPDEIPPLVNGSDSSDSVADMQPISQLDPRMFRQPQHRKSRASNVQRRKSLVARSPSKTRFKNLRNQNSRLKLRGPGIHVRHKAPEHLIDATNLVPRPDEWRFDYKTPRDEARLSRRLSRCIRGAMEKKPEPSYSYSLHSFLEYFNTATNPVAYDIRHDPVELDIQFLNIMRPSNDIDYLQLATNPPVDELCLWHERLPWYIHIRASQANGVTIRDVFNQMYEQLSQSIAAKDYFTKVLDSRDREDMATAFFYRCGGVRANNSRMARGMLRMDFLVFDVIFLGLAKSKDGMWEIKTADALP</sequence>
<dbReference type="OrthoDB" id="3265169at2759"/>
<dbReference type="Pfam" id="PF20415">
    <property type="entry name" value="DUF6699"/>
    <property type="match status" value="1"/>
</dbReference>
<evidence type="ECO:0000259" key="2">
    <source>
        <dbReference type="Pfam" id="PF20415"/>
    </source>
</evidence>
<keyword evidence="4" id="KW-1185">Reference proteome</keyword>
<evidence type="ECO:0000313" key="3">
    <source>
        <dbReference type="EMBL" id="RDB25785.1"/>
    </source>
</evidence>
<dbReference type="EMBL" id="LUEZ02000040">
    <property type="protein sequence ID" value="RDB25785.1"/>
    <property type="molecule type" value="Genomic_DNA"/>
</dbReference>